<dbReference type="AlphaFoldDB" id="A0A1G9S6D9"/>
<keyword evidence="4" id="KW-0598">Phosphotransferase system</keyword>
<comment type="cofactor">
    <cofactor evidence="6">
        <name>Mg(2+)</name>
        <dbReference type="ChEBI" id="CHEBI:18420"/>
    </cofactor>
    <text evidence="6">Binds 1 Mg(2+) ion per trimer.</text>
</comment>
<evidence type="ECO:0000256" key="5">
    <source>
        <dbReference type="PIRSR" id="PIRSR000699-1"/>
    </source>
</evidence>
<dbReference type="CDD" id="cd00215">
    <property type="entry name" value="PTS_IIA_lac"/>
    <property type="match status" value="1"/>
</dbReference>
<reference evidence="9" key="1">
    <citation type="submission" date="2016-10" db="EMBL/GenBank/DDBJ databases">
        <authorList>
            <person name="Varghese N."/>
            <person name="Submissions S."/>
        </authorList>
    </citation>
    <scope>NUCLEOTIDE SEQUENCE [LARGE SCALE GENOMIC DNA]</scope>
    <source>
        <strain evidence="9">CGMCC 1.6199</strain>
    </source>
</reference>
<keyword evidence="6" id="KW-0479">Metal-binding</keyword>
<dbReference type="PANTHER" id="PTHR34382">
    <property type="entry name" value="PTS SYSTEM N,N'-DIACETYLCHITOBIOSE-SPECIFIC EIIA COMPONENT"/>
    <property type="match status" value="1"/>
</dbReference>
<dbReference type="Pfam" id="PF02255">
    <property type="entry name" value="PTS_IIA"/>
    <property type="match status" value="1"/>
</dbReference>
<accession>A0A1G9S6D9</accession>
<evidence type="ECO:0000256" key="7">
    <source>
        <dbReference type="PROSITE-ProRule" id="PRU00418"/>
    </source>
</evidence>
<dbReference type="SUPFAM" id="SSF46973">
    <property type="entry name" value="Enzyme IIa from lactose specific PTS, IIa-lac"/>
    <property type="match status" value="1"/>
</dbReference>
<dbReference type="OrthoDB" id="350602at2"/>
<proteinExistence type="predicted"/>
<gene>
    <name evidence="8" type="ORF">SAMN05216244_2301</name>
</gene>
<feature type="modified residue" description="Phosphohistidine; by HPr" evidence="7">
    <location>
        <position position="75"/>
    </location>
</feature>
<organism evidence="8 9">
    <name type="scientific">Sediminibacillus halophilus</name>
    <dbReference type="NCBI Taxonomy" id="482461"/>
    <lineage>
        <taxon>Bacteria</taxon>
        <taxon>Bacillati</taxon>
        <taxon>Bacillota</taxon>
        <taxon>Bacilli</taxon>
        <taxon>Bacillales</taxon>
        <taxon>Bacillaceae</taxon>
        <taxon>Sediminibacillus</taxon>
    </lineage>
</organism>
<sequence>MKIEDLSMQIILHAGNAKAYLHEALHAAKHGQYDEIESKRKQAADELLKAHKIQTSFLQEDAVEQLDTMPVLLVHAQDHLMTVMSEKDLIEELILLHQQQQETNKKLNRLWEAVNAQEQN</sequence>
<feature type="active site" description="Tele-phosphohistidine intermediate" evidence="5">
    <location>
        <position position="75"/>
    </location>
</feature>
<dbReference type="PIRSF" id="PIRSF000699">
    <property type="entry name" value="PTS_IILac_III"/>
    <property type="match status" value="1"/>
</dbReference>
<evidence type="ECO:0000256" key="3">
    <source>
        <dbReference type="ARBA" id="ARBA00022679"/>
    </source>
</evidence>
<dbReference type="PROSITE" id="PS51095">
    <property type="entry name" value="PTS_EIIA_TYPE_3"/>
    <property type="match status" value="1"/>
</dbReference>
<evidence type="ECO:0000256" key="1">
    <source>
        <dbReference type="ARBA" id="ARBA00022448"/>
    </source>
</evidence>
<feature type="binding site" evidence="6">
    <location>
        <position position="78"/>
    </location>
    <ligand>
        <name>Mg(2+)</name>
        <dbReference type="ChEBI" id="CHEBI:18420"/>
        <note>ligand shared between all trimeric partners</note>
    </ligand>
</feature>
<dbReference type="RefSeq" id="WP_074598956.1">
    <property type="nucleotide sequence ID" value="NZ_FNHF01000002.1"/>
</dbReference>
<keyword evidence="3" id="KW-0808">Transferase</keyword>
<evidence type="ECO:0000256" key="6">
    <source>
        <dbReference type="PIRSR" id="PIRSR000699-2"/>
    </source>
</evidence>
<dbReference type="GO" id="GO:0046872">
    <property type="term" value="F:metal ion binding"/>
    <property type="evidence" value="ECO:0007669"/>
    <property type="project" value="UniProtKB-KW"/>
</dbReference>
<evidence type="ECO:0000313" key="8">
    <source>
        <dbReference type="EMBL" id="SDM30962.1"/>
    </source>
</evidence>
<dbReference type="InterPro" id="IPR003188">
    <property type="entry name" value="PTS_IIA_lac/cel"/>
</dbReference>
<dbReference type="STRING" id="482461.SAMN05216244_2301"/>
<evidence type="ECO:0000256" key="4">
    <source>
        <dbReference type="ARBA" id="ARBA00022683"/>
    </source>
</evidence>
<dbReference type="EMBL" id="FNHF01000002">
    <property type="protein sequence ID" value="SDM30962.1"/>
    <property type="molecule type" value="Genomic_DNA"/>
</dbReference>
<dbReference type="PANTHER" id="PTHR34382:SF7">
    <property type="entry name" value="PTS SYSTEM N,N'-DIACETYLCHITOBIOSE-SPECIFIC EIIA COMPONENT"/>
    <property type="match status" value="1"/>
</dbReference>
<keyword evidence="1" id="KW-0813">Transport</keyword>
<evidence type="ECO:0000313" key="9">
    <source>
        <dbReference type="Proteomes" id="UP000182347"/>
    </source>
</evidence>
<keyword evidence="2" id="KW-0762">Sugar transport</keyword>
<keyword evidence="9" id="KW-1185">Reference proteome</keyword>
<protein>
    <submittedName>
        <fullName evidence="8">PTS system, cellobiose-specific IIA component</fullName>
    </submittedName>
</protein>
<keyword evidence="6" id="KW-0460">Magnesium</keyword>
<dbReference type="Proteomes" id="UP000182347">
    <property type="component" value="Unassembled WGS sequence"/>
</dbReference>
<dbReference type="GO" id="GO:0009401">
    <property type="term" value="P:phosphoenolpyruvate-dependent sugar phosphotransferase system"/>
    <property type="evidence" value="ECO:0007669"/>
    <property type="project" value="UniProtKB-KW"/>
</dbReference>
<name>A0A1G9S6D9_9BACI</name>
<dbReference type="Gene3D" id="1.20.58.80">
    <property type="entry name" value="Phosphotransferase system, lactose/cellobiose-type IIA subunit"/>
    <property type="match status" value="1"/>
</dbReference>
<dbReference type="GO" id="GO:0016740">
    <property type="term" value="F:transferase activity"/>
    <property type="evidence" value="ECO:0007669"/>
    <property type="project" value="UniProtKB-KW"/>
</dbReference>
<dbReference type="InterPro" id="IPR036542">
    <property type="entry name" value="PTS_IIA_lac/cel_sf"/>
</dbReference>
<evidence type="ECO:0000256" key="2">
    <source>
        <dbReference type="ARBA" id="ARBA00022597"/>
    </source>
</evidence>